<reference evidence="12 13" key="1">
    <citation type="submission" date="2024-04" db="EMBL/GenBank/DDBJ databases">
        <authorList>
            <person name="Waldvogel A.-M."/>
            <person name="Schoenle A."/>
        </authorList>
    </citation>
    <scope>NUCLEOTIDE SEQUENCE [LARGE SCALE GENOMIC DNA]</scope>
</reference>
<protein>
    <recommendedName>
        <fullName evidence="14">GPS domain-containing protein</fullName>
    </recommendedName>
</protein>
<dbReference type="Gene3D" id="2.60.60.20">
    <property type="entry name" value="PLAT/LH2 domain"/>
    <property type="match status" value="1"/>
</dbReference>
<comment type="caution">
    <text evidence="7">Lacks conserved residue(s) required for the propagation of feature annotation.</text>
</comment>
<gene>
    <name evidence="12" type="ORF">KC01_LOCUS12085</name>
</gene>
<evidence type="ECO:0000256" key="2">
    <source>
        <dbReference type="ARBA" id="ARBA00007200"/>
    </source>
</evidence>
<evidence type="ECO:0000256" key="8">
    <source>
        <dbReference type="SAM" id="MobiDB-lite"/>
    </source>
</evidence>
<dbReference type="InterPro" id="IPR000203">
    <property type="entry name" value="GPS"/>
</dbReference>
<evidence type="ECO:0008006" key="14">
    <source>
        <dbReference type="Google" id="ProtNLM"/>
    </source>
</evidence>
<feature type="region of interest" description="Disordered" evidence="8">
    <location>
        <begin position="52"/>
        <end position="183"/>
    </location>
</feature>
<dbReference type="PROSITE" id="PS50095">
    <property type="entry name" value="PLAT"/>
    <property type="match status" value="1"/>
</dbReference>
<dbReference type="InterPro" id="IPR036392">
    <property type="entry name" value="PLAT/LH2_dom_sf"/>
</dbReference>
<dbReference type="InterPro" id="IPR057244">
    <property type="entry name" value="GAIN_B"/>
</dbReference>
<evidence type="ECO:0000256" key="6">
    <source>
        <dbReference type="ARBA" id="ARBA00023157"/>
    </source>
</evidence>
<evidence type="ECO:0000259" key="10">
    <source>
        <dbReference type="PROSITE" id="PS50095"/>
    </source>
</evidence>
<dbReference type="EMBL" id="OZ035837">
    <property type="protein sequence ID" value="CAL1581322.1"/>
    <property type="molecule type" value="Genomic_DNA"/>
</dbReference>
<evidence type="ECO:0000256" key="5">
    <source>
        <dbReference type="ARBA" id="ARBA00023136"/>
    </source>
</evidence>
<dbReference type="AlphaFoldDB" id="A0AAV2K0Q0"/>
<accession>A0AAV2K0Q0</accession>
<comment type="similarity">
    <text evidence="2">Belongs to the polycystin family.</text>
</comment>
<comment type="subcellular location">
    <subcellularLocation>
        <location evidence="1">Membrane</location>
    </subcellularLocation>
</comment>
<sequence length="810" mass="87868">MNTFTPVPCVQEEVSDGLLVALENTQTALLQGLKPENSPIVIHQGDISLMVHREESDPGEKVQREGSDPGERVQREGSDPGQRVQREGSDPGERVQREGSDPGERVQREGSDPGKRVQREGSDPGERVQREGSDPGERVQREGSDPGKRVQREGSDPGERVQREGSDPGGDPDQVQSQTQIPDCPQSCPWFSLSSLPLELFEKDSMVDLQVVALQKNPFEWNSRGNVSAPIVSLKLGQNQARPIFLQNPLWNLLNSSVLDLSNFSTTVLHLPPPQSSPPLREPTLMVPSESVLPMKVYLGAEHPNETSHIAMTTLPHQGDTMDERYTWLLGPSELRGHSGPLFLLVRPLVGPGVKTINASLSITPVYTRCNFWNQSEREWSSAGCRVGPGTTPSHTQCLCDHLTFFGGSFFVTPNLVDPSRSAELFGSFTENPVVVCLVGALFLTYLLLLLWARRKDQQDTAKVKVTVLADNDPFHQYQYLVTVKTGHRRGASTTAQVTSSCPPPPHLLFTSSSLPQVTLVLVCSCASSSSSSSPPPLSLTSLWSWFALSPPPPLRTSSPPPLSLRSLWSWFALSPPPHLLLLTSSSLPQVTLVLVGALSSSSSPHLLTSSSLPEVTLVLVGALSSSSSPHLLTSSSLPQVTLVLVGALSSSSSPHLLTSSSLPQVTLVLVGSRASSSPHLLTDSQKPVFGRGATDRFILKTEDSLGEVQSVRLWHNNRGGDPDWSGLCAPLVSGLGCVLLRFVSSVMVQDLQTGSNVRVLCDSWIGLNIGDGALDRVFPTATEEELKRFRFVTCDNVTYDPVTYDHVTL</sequence>
<name>A0AAV2K0Q0_KNICA</name>
<feature type="domain" description="PLAT" evidence="10">
    <location>
        <begin position="642"/>
        <end position="780"/>
    </location>
</feature>
<proteinExistence type="inferred from homology"/>
<dbReference type="GO" id="GO:0016020">
    <property type="term" value="C:membrane"/>
    <property type="evidence" value="ECO:0007669"/>
    <property type="project" value="UniProtKB-SubCell"/>
</dbReference>
<dbReference type="InterPro" id="IPR051223">
    <property type="entry name" value="Polycystin"/>
</dbReference>
<dbReference type="PANTHER" id="PTHR10877">
    <property type="entry name" value="POLYCYSTIN FAMILY MEMBER"/>
    <property type="match status" value="1"/>
</dbReference>
<evidence type="ECO:0000313" key="12">
    <source>
        <dbReference type="EMBL" id="CAL1581322.1"/>
    </source>
</evidence>
<feature type="domain" description="GAIN-B" evidence="11">
    <location>
        <begin position="255"/>
        <end position="418"/>
    </location>
</feature>
<evidence type="ECO:0000256" key="4">
    <source>
        <dbReference type="ARBA" id="ARBA00022989"/>
    </source>
</evidence>
<dbReference type="SUPFAM" id="SSF49723">
    <property type="entry name" value="Lipase/lipooxygenase domain (PLAT/LH2 domain)"/>
    <property type="match status" value="1"/>
</dbReference>
<dbReference type="GO" id="GO:0005262">
    <property type="term" value="F:calcium channel activity"/>
    <property type="evidence" value="ECO:0007669"/>
    <property type="project" value="TreeGrafter"/>
</dbReference>
<dbReference type="Proteomes" id="UP001497482">
    <property type="component" value="Chromosome 15"/>
</dbReference>
<dbReference type="PANTHER" id="PTHR10877:SF134">
    <property type="entry name" value="POLYCYSTIN-1-LIKE PROTEIN 2"/>
    <property type="match status" value="1"/>
</dbReference>
<feature type="transmembrane region" description="Helical" evidence="9">
    <location>
        <begin position="433"/>
        <end position="453"/>
    </location>
</feature>
<dbReference type="Gene3D" id="2.60.220.50">
    <property type="match status" value="1"/>
</dbReference>
<keyword evidence="5 9" id="KW-0472">Membrane</keyword>
<evidence type="ECO:0000256" key="3">
    <source>
        <dbReference type="ARBA" id="ARBA00022692"/>
    </source>
</evidence>
<feature type="compositionally biased region" description="Basic and acidic residues" evidence="8">
    <location>
        <begin position="52"/>
        <end position="166"/>
    </location>
</feature>
<dbReference type="GO" id="GO:0050982">
    <property type="term" value="P:detection of mechanical stimulus"/>
    <property type="evidence" value="ECO:0007669"/>
    <property type="project" value="TreeGrafter"/>
</dbReference>
<evidence type="ECO:0000313" key="13">
    <source>
        <dbReference type="Proteomes" id="UP001497482"/>
    </source>
</evidence>
<keyword evidence="3 9" id="KW-0812">Transmembrane</keyword>
<dbReference type="Pfam" id="PF01477">
    <property type="entry name" value="PLAT"/>
    <property type="match status" value="1"/>
</dbReference>
<dbReference type="InterPro" id="IPR046338">
    <property type="entry name" value="GAIN_dom_sf"/>
</dbReference>
<evidence type="ECO:0000259" key="11">
    <source>
        <dbReference type="PROSITE" id="PS50221"/>
    </source>
</evidence>
<dbReference type="SMART" id="SM00308">
    <property type="entry name" value="LH2"/>
    <property type="match status" value="1"/>
</dbReference>
<dbReference type="Pfam" id="PF01825">
    <property type="entry name" value="GPS"/>
    <property type="match status" value="1"/>
</dbReference>
<dbReference type="SMART" id="SM00303">
    <property type="entry name" value="GPS"/>
    <property type="match status" value="1"/>
</dbReference>
<evidence type="ECO:0000256" key="1">
    <source>
        <dbReference type="ARBA" id="ARBA00004370"/>
    </source>
</evidence>
<organism evidence="12 13">
    <name type="scientific">Knipowitschia caucasica</name>
    <name type="common">Caucasian dwarf goby</name>
    <name type="synonym">Pomatoschistus caucasicus</name>
    <dbReference type="NCBI Taxonomy" id="637954"/>
    <lineage>
        <taxon>Eukaryota</taxon>
        <taxon>Metazoa</taxon>
        <taxon>Chordata</taxon>
        <taxon>Craniata</taxon>
        <taxon>Vertebrata</taxon>
        <taxon>Euteleostomi</taxon>
        <taxon>Actinopterygii</taxon>
        <taxon>Neopterygii</taxon>
        <taxon>Teleostei</taxon>
        <taxon>Neoteleostei</taxon>
        <taxon>Acanthomorphata</taxon>
        <taxon>Gobiaria</taxon>
        <taxon>Gobiiformes</taxon>
        <taxon>Gobioidei</taxon>
        <taxon>Gobiidae</taxon>
        <taxon>Gobiinae</taxon>
        <taxon>Knipowitschia</taxon>
    </lineage>
</organism>
<keyword evidence="4 9" id="KW-1133">Transmembrane helix</keyword>
<evidence type="ECO:0000256" key="9">
    <source>
        <dbReference type="SAM" id="Phobius"/>
    </source>
</evidence>
<dbReference type="InterPro" id="IPR001024">
    <property type="entry name" value="PLAT/LH2_dom"/>
</dbReference>
<keyword evidence="6" id="KW-1015">Disulfide bond</keyword>
<keyword evidence="13" id="KW-1185">Reference proteome</keyword>
<evidence type="ECO:0000256" key="7">
    <source>
        <dbReference type="PROSITE-ProRule" id="PRU00152"/>
    </source>
</evidence>
<dbReference type="PROSITE" id="PS50221">
    <property type="entry name" value="GAIN_B"/>
    <property type="match status" value="1"/>
</dbReference>